<dbReference type="EMBL" id="CP021434">
    <property type="protein sequence ID" value="ARU63084.1"/>
    <property type="molecule type" value="Genomic_DNA"/>
</dbReference>
<evidence type="ECO:0000259" key="1">
    <source>
        <dbReference type="PROSITE" id="PS50206"/>
    </source>
</evidence>
<dbReference type="PANTHER" id="PTHR43031">
    <property type="entry name" value="FAD-DEPENDENT OXIDOREDUCTASE"/>
    <property type="match status" value="1"/>
</dbReference>
<dbReference type="Pfam" id="PF00581">
    <property type="entry name" value="Rhodanese"/>
    <property type="match status" value="1"/>
</dbReference>
<dbReference type="KEGG" id="tum:CBW65_20465"/>
<dbReference type="PANTHER" id="PTHR43031:SF17">
    <property type="entry name" value="SULFURTRANSFERASE YTWF-RELATED"/>
    <property type="match status" value="1"/>
</dbReference>
<accession>A0A1Y0IUS9</accession>
<dbReference type="GO" id="GO:0016740">
    <property type="term" value="F:transferase activity"/>
    <property type="evidence" value="ECO:0007669"/>
    <property type="project" value="UniProtKB-KW"/>
</dbReference>
<feature type="domain" description="Rhodanese" evidence="1">
    <location>
        <begin position="24"/>
        <end position="109"/>
    </location>
</feature>
<gene>
    <name evidence="2" type="ORF">CBW65_20465</name>
</gene>
<dbReference type="CDD" id="cd00158">
    <property type="entry name" value="RHOD"/>
    <property type="match status" value="1"/>
</dbReference>
<keyword evidence="2" id="KW-0808">Transferase</keyword>
<dbReference type="InterPro" id="IPR050229">
    <property type="entry name" value="GlpE_sulfurtransferase"/>
</dbReference>
<dbReference type="Proteomes" id="UP000195437">
    <property type="component" value="Chromosome"/>
</dbReference>
<dbReference type="Gene3D" id="3.40.250.10">
    <property type="entry name" value="Rhodanese-like domain"/>
    <property type="match status" value="1"/>
</dbReference>
<dbReference type="SMART" id="SM00450">
    <property type="entry name" value="RHOD"/>
    <property type="match status" value="1"/>
</dbReference>
<dbReference type="InterPro" id="IPR001763">
    <property type="entry name" value="Rhodanese-like_dom"/>
</dbReference>
<reference evidence="3" key="1">
    <citation type="submission" date="2017-05" db="EMBL/GenBank/DDBJ databases">
        <authorList>
            <person name="Sung H."/>
        </authorList>
    </citation>
    <scope>NUCLEOTIDE SEQUENCE [LARGE SCALE GENOMIC DNA]</scope>
    <source>
        <strain evidence="3">AR23208</strain>
    </source>
</reference>
<dbReference type="SUPFAM" id="SSF52821">
    <property type="entry name" value="Rhodanese/Cell cycle control phosphatase"/>
    <property type="match status" value="1"/>
</dbReference>
<dbReference type="RefSeq" id="WP_087458431.1">
    <property type="nucleotide sequence ID" value="NZ_CP021434.1"/>
</dbReference>
<protein>
    <submittedName>
        <fullName evidence="2">Sulfurtransferase</fullName>
    </submittedName>
</protein>
<sequence>MAKEIDGIRQLDAAELQGILEQAKEGKIKLIDVREPHEYNSGHIPGVPLIPMNDIPGKMSELNKEEEYVFICRSGNRSHQVSRYLKMNGFDKVTNFYGGMLSWSGPTKQGMDE</sequence>
<dbReference type="OrthoDB" id="9800872at2"/>
<organism evidence="2 3">
    <name type="scientific">Tumebacillus avium</name>
    <dbReference type="NCBI Taxonomy" id="1903704"/>
    <lineage>
        <taxon>Bacteria</taxon>
        <taxon>Bacillati</taxon>
        <taxon>Bacillota</taxon>
        <taxon>Bacilli</taxon>
        <taxon>Bacillales</taxon>
        <taxon>Alicyclobacillaceae</taxon>
        <taxon>Tumebacillus</taxon>
    </lineage>
</organism>
<dbReference type="AlphaFoldDB" id="A0A1Y0IUS9"/>
<proteinExistence type="predicted"/>
<name>A0A1Y0IUS9_9BACL</name>
<dbReference type="InterPro" id="IPR036873">
    <property type="entry name" value="Rhodanese-like_dom_sf"/>
</dbReference>
<keyword evidence="3" id="KW-1185">Reference proteome</keyword>
<evidence type="ECO:0000313" key="3">
    <source>
        <dbReference type="Proteomes" id="UP000195437"/>
    </source>
</evidence>
<dbReference type="PROSITE" id="PS50206">
    <property type="entry name" value="RHODANESE_3"/>
    <property type="match status" value="1"/>
</dbReference>
<evidence type="ECO:0000313" key="2">
    <source>
        <dbReference type="EMBL" id="ARU63084.1"/>
    </source>
</evidence>